<reference evidence="1 2" key="1">
    <citation type="submission" date="2022-10" db="EMBL/GenBank/DDBJ databases">
        <title>Comparative genomic analysis of Cohnella hashimotonis sp. nov., isolated from the International Space Station.</title>
        <authorList>
            <person name="Simpson A."/>
            <person name="Venkateswaran K."/>
        </authorList>
    </citation>
    <scope>NUCLEOTIDE SEQUENCE [LARGE SCALE GENOMIC DNA]</scope>
    <source>
        <strain evidence="1 2">DSM 18997</strain>
    </source>
</reference>
<dbReference type="Proteomes" id="UP001153387">
    <property type="component" value="Unassembled WGS sequence"/>
</dbReference>
<evidence type="ECO:0000313" key="1">
    <source>
        <dbReference type="EMBL" id="MDG0794541.1"/>
    </source>
</evidence>
<dbReference type="AlphaFoldDB" id="A0A9X4QQG4"/>
<proteinExistence type="predicted"/>
<comment type="caution">
    <text evidence="1">The sequence shown here is derived from an EMBL/GenBank/DDBJ whole genome shotgun (WGS) entry which is preliminary data.</text>
</comment>
<protein>
    <submittedName>
        <fullName evidence="1">Uncharacterized protein</fullName>
    </submittedName>
</protein>
<organism evidence="1 2">
    <name type="scientific">Cohnella ginsengisoli</name>
    <dbReference type="NCBI Taxonomy" id="425004"/>
    <lineage>
        <taxon>Bacteria</taxon>
        <taxon>Bacillati</taxon>
        <taxon>Bacillota</taxon>
        <taxon>Bacilli</taxon>
        <taxon>Bacillales</taxon>
        <taxon>Paenibacillaceae</taxon>
        <taxon>Cohnella</taxon>
    </lineage>
</organism>
<keyword evidence="2" id="KW-1185">Reference proteome</keyword>
<dbReference type="EMBL" id="JAPDHZ010000006">
    <property type="protein sequence ID" value="MDG0794541.1"/>
    <property type="molecule type" value="Genomic_DNA"/>
</dbReference>
<gene>
    <name evidence="1" type="ORF">OMP38_29645</name>
</gene>
<evidence type="ECO:0000313" key="2">
    <source>
        <dbReference type="Proteomes" id="UP001153387"/>
    </source>
</evidence>
<dbReference type="RefSeq" id="WP_277568274.1">
    <property type="nucleotide sequence ID" value="NZ_JAPDHZ010000006.1"/>
</dbReference>
<accession>A0A9X4QQG4</accession>
<name>A0A9X4QQG4_9BACL</name>
<sequence length="135" mass="15639">MPRSISIRKKTYADLVITYFTDETYEMGNDQFDPRLLVKFTLDSNIDLDPLINILLSRGISGVVHDYSEDLQSQYLILKEPFNMLDFMAITNTLVQNREELISEHAAFRDGIRGMVQMMILIMIADKMKEEPLES</sequence>